<accession>A0A9W7T4I7</accession>
<name>A0A9W7T4I7_TRIRA</name>
<dbReference type="EMBL" id="JAFHDT010000414">
    <property type="protein sequence ID" value="KAI7789624.1"/>
    <property type="molecule type" value="Genomic_DNA"/>
</dbReference>
<comment type="caution">
    <text evidence="3">The sequence shown here is derived from an EMBL/GenBank/DDBJ whole genome shotgun (WGS) entry which is preliminary data.</text>
</comment>
<dbReference type="PANTHER" id="PTHR21063">
    <property type="entry name" value="LFA-3"/>
    <property type="match status" value="1"/>
</dbReference>
<gene>
    <name evidence="3" type="ORF">IRJ41_011837</name>
</gene>
<evidence type="ECO:0000256" key="1">
    <source>
        <dbReference type="SAM" id="SignalP"/>
    </source>
</evidence>
<reference evidence="3" key="1">
    <citation type="submission" date="2021-02" db="EMBL/GenBank/DDBJ databases">
        <title>Comparative genomics reveals that relaxation of natural selection precedes convergent phenotypic evolution of cavefish.</title>
        <authorList>
            <person name="Peng Z."/>
        </authorList>
    </citation>
    <scope>NUCLEOTIDE SEQUENCE</scope>
    <source>
        <tissue evidence="3">Muscle</tissue>
    </source>
</reference>
<dbReference type="SMART" id="SM00409">
    <property type="entry name" value="IG"/>
    <property type="match status" value="2"/>
</dbReference>
<dbReference type="SUPFAM" id="SSF48726">
    <property type="entry name" value="Immunoglobulin"/>
    <property type="match status" value="2"/>
</dbReference>
<dbReference type="Proteomes" id="UP001059041">
    <property type="component" value="Unassembled WGS sequence"/>
</dbReference>
<dbReference type="Gene3D" id="2.60.40.10">
    <property type="entry name" value="Immunoglobulins"/>
    <property type="match status" value="2"/>
</dbReference>
<dbReference type="InterPro" id="IPR013106">
    <property type="entry name" value="Ig_V-set"/>
</dbReference>
<keyword evidence="4" id="KW-1185">Reference proteome</keyword>
<sequence length="220" mass="25068">MKNLLLLFCSLLLSEVMYEVNHIIWTEGHSVTLHTGLTELQTDHQILWMFNGESKIIAKIDRETNETSIPGNNDERFRDRLKLNDTTGDLIITNIKTSDSGDYKMEIRGGETKHKTFIVSVIGEENMSVMEGDPVTLHTNATRIQAEDVIQWFKDSLIAYSNKTTTTTGRFVMNSDGSLFILKIRSKDSGVYDVNITGSKHIHKRFNVTVTGEYPEYLYI</sequence>
<evidence type="ECO:0000313" key="4">
    <source>
        <dbReference type="Proteomes" id="UP001059041"/>
    </source>
</evidence>
<dbReference type="InterPro" id="IPR013783">
    <property type="entry name" value="Ig-like_fold"/>
</dbReference>
<proteinExistence type="predicted"/>
<protein>
    <recommendedName>
        <fullName evidence="2">Ig-like domain-containing protein</fullName>
    </recommendedName>
</protein>
<organism evidence="3 4">
    <name type="scientific">Triplophysa rosa</name>
    <name type="common">Cave loach</name>
    <dbReference type="NCBI Taxonomy" id="992332"/>
    <lineage>
        <taxon>Eukaryota</taxon>
        <taxon>Metazoa</taxon>
        <taxon>Chordata</taxon>
        <taxon>Craniata</taxon>
        <taxon>Vertebrata</taxon>
        <taxon>Euteleostomi</taxon>
        <taxon>Actinopterygii</taxon>
        <taxon>Neopterygii</taxon>
        <taxon>Teleostei</taxon>
        <taxon>Ostariophysi</taxon>
        <taxon>Cypriniformes</taxon>
        <taxon>Nemacheilidae</taxon>
        <taxon>Triplophysa</taxon>
    </lineage>
</organism>
<evidence type="ECO:0000259" key="2">
    <source>
        <dbReference type="PROSITE" id="PS50835"/>
    </source>
</evidence>
<dbReference type="PANTHER" id="PTHR21063:SF4">
    <property type="entry name" value="CD48 ANTIGEN-RELATED"/>
    <property type="match status" value="1"/>
</dbReference>
<dbReference type="AlphaFoldDB" id="A0A9W7T4I7"/>
<dbReference type="InterPro" id="IPR007110">
    <property type="entry name" value="Ig-like_dom"/>
</dbReference>
<evidence type="ECO:0000313" key="3">
    <source>
        <dbReference type="EMBL" id="KAI7789624.1"/>
    </source>
</evidence>
<feature type="signal peptide" evidence="1">
    <location>
        <begin position="1"/>
        <end position="18"/>
    </location>
</feature>
<feature type="domain" description="Ig-like" evidence="2">
    <location>
        <begin position="115"/>
        <end position="211"/>
    </location>
</feature>
<keyword evidence="1" id="KW-0732">Signal</keyword>
<dbReference type="InterPro" id="IPR036179">
    <property type="entry name" value="Ig-like_dom_sf"/>
</dbReference>
<dbReference type="PROSITE" id="PS50835">
    <property type="entry name" value="IG_LIKE"/>
    <property type="match status" value="1"/>
</dbReference>
<feature type="chain" id="PRO_5040946716" description="Ig-like domain-containing protein" evidence="1">
    <location>
        <begin position="19"/>
        <end position="220"/>
    </location>
</feature>
<dbReference type="Pfam" id="PF07686">
    <property type="entry name" value="V-set"/>
    <property type="match status" value="1"/>
</dbReference>
<dbReference type="InterPro" id="IPR003599">
    <property type="entry name" value="Ig_sub"/>
</dbReference>